<dbReference type="InterPro" id="IPR045220">
    <property type="entry name" value="FRHB/FDHB/HCAR-like"/>
</dbReference>
<dbReference type="Proteomes" id="UP000284763">
    <property type="component" value="Unassembled WGS sequence"/>
</dbReference>
<evidence type="ECO:0000256" key="2">
    <source>
        <dbReference type="ARBA" id="ARBA00023014"/>
    </source>
</evidence>
<dbReference type="PANTHER" id="PTHR31332:SF6">
    <property type="entry name" value="FORMATE DEHYDROGENASE SUBUNIT BETA"/>
    <property type="match status" value="1"/>
</dbReference>
<feature type="non-terminal residue" evidence="4">
    <location>
        <position position="1"/>
    </location>
</feature>
<organism evidence="4 5">
    <name type="scientific">Methanosalsum natronophilum</name>
    <dbReference type="NCBI Taxonomy" id="768733"/>
    <lineage>
        <taxon>Archaea</taxon>
        <taxon>Methanobacteriati</taxon>
        <taxon>Methanobacteriota</taxon>
        <taxon>Stenosarchaea group</taxon>
        <taxon>Methanomicrobia</taxon>
        <taxon>Methanosarcinales</taxon>
        <taxon>Methanosarcinaceae</taxon>
        <taxon>Methanosalsum</taxon>
    </lineage>
</organism>
<keyword evidence="2" id="KW-0479">Metal-binding</keyword>
<dbReference type="InterPro" id="IPR007525">
    <property type="entry name" value="FrhB_FdhB_C"/>
</dbReference>
<dbReference type="Pfam" id="PF04432">
    <property type="entry name" value="FrhB_FdhB_C"/>
    <property type="match status" value="1"/>
</dbReference>
<accession>A0A424YM40</accession>
<sequence length="103" mass="11380">HNVPIPEIAPLAREPCHACCDYTAIHADISVGSVGAPDGWNSVLIRTETGQKYFDLVEGLETMEDPKPGMSLIKKLADMKHSNNTEHYLEACEKFTFDDAGIY</sequence>
<dbReference type="GO" id="GO:0051536">
    <property type="term" value="F:iron-sulfur cluster binding"/>
    <property type="evidence" value="ECO:0007669"/>
    <property type="project" value="UniProtKB-KW"/>
</dbReference>
<keyword evidence="1" id="KW-0408">Iron</keyword>
<evidence type="ECO:0000259" key="3">
    <source>
        <dbReference type="Pfam" id="PF04432"/>
    </source>
</evidence>
<evidence type="ECO:0000313" key="4">
    <source>
        <dbReference type="EMBL" id="RQD80027.1"/>
    </source>
</evidence>
<evidence type="ECO:0000313" key="5">
    <source>
        <dbReference type="Proteomes" id="UP000284763"/>
    </source>
</evidence>
<evidence type="ECO:0000256" key="1">
    <source>
        <dbReference type="ARBA" id="ARBA00023004"/>
    </source>
</evidence>
<dbReference type="GO" id="GO:0052592">
    <property type="term" value="F:oxidoreductase activity, acting on CH or CH2 groups, with an iron-sulfur protein as acceptor"/>
    <property type="evidence" value="ECO:0007669"/>
    <property type="project" value="TreeGrafter"/>
</dbReference>
<dbReference type="AlphaFoldDB" id="A0A424YM40"/>
<dbReference type="PANTHER" id="PTHR31332">
    <property type="entry name" value="7-HYDROXYMETHYL CHLOROPHYLL A REDUCTASE, CHLOROPLASTIC"/>
    <property type="match status" value="1"/>
</dbReference>
<dbReference type="EMBL" id="QZAB01000581">
    <property type="protein sequence ID" value="RQD80027.1"/>
    <property type="molecule type" value="Genomic_DNA"/>
</dbReference>
<proteinExistence type="predicted"/>
<name>A0A424YM40_9EURY</name>
<reference evidence="4 5" key="1">
    <citation type="submission" date="2018-08" db="EMBL/GenBank/DDBJ databases">
        <title>The metabolism and importance of syntrophic acetate oxidation coupled to methane or sulfide production in haloalkaline environments.</title>
        <authorList>
            <person name="Timmers P.H.A."/>
            <person name="Vavourakis C.D."/>
            <person name="Sorokin D.Y."/>
            <person name="Sinninghe Damste J.S."/>
            <person name="Muyzer G."/>
            <person name="Stams A.J.M."/>
            <person name="Plugge C.M."/>
        </authorList>
    </citation>
    <scope>NUCLEOTIDE SEQUENCE [LARGE SCALE GENOMIC DNA]</scope>
    <source>
        <strain evidence="4">MSAO_Arc3</strain>
    </source>
</reference>
<comment type="caution">
    <text evidence="4">The sequence shown here is derived from an EMBL/GenBank/DDBJ whole genome shotgun (WGS) entry which is preliminary data.</text>
</comment>
<keyword evidence="2" id="KW-0411">Iron-sulfur</keyword>
<protein>
    <submittedName>
        <fullName evidence="4">F420H2 dehydrogenase</fullName>
    </submittedName>
</protein>
<gene>
    <name evidence="4" type="ORF">D5R95_09095</name>
</gene>
<feature type="domain" description="Coenzyme F420 hydrogenase/dehydrogenase beta subunit C-terminal" evidence="3">
    <location>
        <begin position="3"/>
        <end position="57"/>
    </location>
</feature>